<dbReference type="InterPro" id="IPR029063">
    <property type="entry name" value="SAM-dependent_MTases_sf"/>
</dbReference>
<evidence type="ECO:0000256" key="3">
    <source>
        <dbReference type="PIRNR" id="PIRNR004553"/>
    </source>
</evidence>
<dbReference type="EC" id="2.1.1.171" evidence="3"/>
<protein>
    <recommendedName>
        <fullName evidence="3">Ribosomal RNA small subunit methyltransferase D</fullName>
        <ecNumber evidence="3">2.1.1.171</ecNumber>
    </recommendedName>
</protein>
<dbReference type="Pfam" id="PF03602">
    <property type="entry name" value="Cons_hypoth95"/>
    <property type="match status" value="1"/>
</dbReference>
<dbReference type="PANTHER" id="PTHR43542:SF1">
    <property type="entry name" value="METHYLTRANSFERASE"/>
    <property type="match status" value="1"/>
</dbReference>
<reference evidence="4 5" key="1">
    <citation type="submission" date="2017-02" db="EMBL/GenBank/DDBJ databases">
        <title>Whole genome sequencing of Rhodanobacter lindaniclasticus DSM 17932.</title>
        <authorList>
            <person name="Kumar S."/>
            <person name="Patil P."/>
            <person name="Patil P.B."/>
        </authorList>
    </citation>
    <scope>NUCLEOTIDE SEQUENCE [LARGE SCALE GENOMIC DNA]</scope>
    <source>
        <strain evidence="4 5">DSM 17932</strain>
    </source>
</reference>
<keyword evidence="2 3" id="KW-0808">Transferase</keyword>
<keyword evidence="3" id="KW-0949">S-adenosyl-L-methionine</keyword>
<dbReference type="Gene3D" id="3.40.50.150">
    <property type="entry name" value="Vaccinia Virus protein VP39"/>
    <property type="match status" value="1"/>
</dbReference>
<sequence length="195" mass="20851">MSAGRRPAPGQVRIIGGNLRNSRLLVPELPGLRPTPARVRETVFNWLAPVIAGARCLDLCAGTGALGIEAYSRGAASVQFVERDAQAAQALRANLARLRLTSAVVTTADATTFLRGAAQAHDLVFLDPPFSLDLWAPLAGQLEAGGWLAAQALIYVESPRAGVPGLPPNWSVHREGQAGEVRFALYRRSLPSRQR</sequence>
<dbReference type="OrthoDB" id="9803017at2"/>
<dbReference type="PANTHER" id="PTHR43542">
    <property type="entry name" value="METHYLTRANSFERASE"/>
    <property type="match status" value="1"/>
</dbReference>
<organism evidence="4 5">
    <name type="scientific">Rhodanobacter lindaniclasticus</name>
    <dbReference type="NCBI Taxonomy" id="75310"/>
    <lineage>
        <taxon>Bacteria</taxon>
        <taxon>Pseudomonadati</taxon>
        <taxon>Pseudomonadota</taxon>
        <taxon>Gammaproteobacteria</taxon>
        <taxon>Lysobacterales</taxon>
        <taxon>Rhodanobacteraceae</taxon>
        <taxon>Rhodanobacter</taxon>
    </lineage>
</organism>
<keyword evidence="3" id="KW-0698">rRNA processing</keyword>
<accession>A0A4S3KCX7</accession>
<dbReference type="EMBL" id="MWIO01000046">
    <property type="protein sequence ID" value="THD06068.1"/>
    <property type="molecule type" value="Genomic_DNA"/>
</dbReference>
<keyword evidence="5" id="KW-1185">Reference proteome</keyword>
<comment type="catalytic activity">
    <reaction evidence="3">
        <text>guanosine(966) in 16S rRNA + S-adenosyl-L-methionine = N(2)-methylguanosine(966) in 16S rRNA + S-adenosyl-L-homocysteine + H(+)</text>
        <dbReference type="Rhea" id="RHEA:23548"/>
        <dbReference type="Rhea" id="RHEA-COMP:10211"/>
        <dbReference type="Rhea" id="RHEA-COMP:10212"/>
        <dbReference type="ChEBI" id="CHEBI:15378"/>
        <dbReference type="ChEBI" id="CHEBI:57856"/>
        <dbReference type="ChEBI" id="CHEBI:59789"/>
        <dbReference type="ChEBI" id="CHEBI:74269"/>
        <dbReference type="ChEBI" id="CHEBI:74481"/>
        <dbReference type="EC" id="2.1.1.171"/>
    </reaction>
</comment>
<evidence type="ECO:0000313" key="5">
    <source>
        <dbReference type="Proteomes" id="UP000306317"/>
    </source>
</evidence>
<dbReference type="Proteomes" id="UP000306317">
    <property type="component" value="Unassembled WGS sequence"/>
</dbReference>
<evidence type="ECO:0000256" key="1">
    <source>
        <dbReference type="ARBA" id="ARBA00022603"/>
    </source>
</evidence>
<proteinExistence type="inferred from homology"/>
<dbReference type="RefSeq" id="WP_136259455.1">
    <property type="nucleotide sequence ID" value="NZ_MWIO01000046.1"/>
</dbReference>
<dbReference type="GO" id="GO:0052913">
    <property type="term" value="F:16S rRNA (guanine(966)-N(2))-methyltransferase activity"/>
    <property type="evidence" value="ECO:0007669"/>
    <property type="project" value="UniProtKB-EC"/>
</dbReference>
<dbReference type="SUPFAM" id="SSF53335">
    <property type="entry name" value="S-adenosyl-L-methionine-dependent methyltransferases"/>
    <property type="match status" value="1"/>
</dbReference>
<dbReference type="CDD" id="cd02440">
    <property type="entry name" value="AdoMet_MTases"/>
    <property type="match status" value="1"/>
</dbReference>
<comment type="function">
    <text evidence="3">Specifically methylates the guanine in position 966 of 16S rRNA in the assembled 30S particle.</text>
</comment>
<keyword evidence="1 3" id="KW-0489">Methyltransferase</keyword>
<evidence type="ECO:0000313" key="4">
    <source>
        <dbReference type="EMBL" id="THD06068.1"/>
    </source>
</evidence>
<dbReference type="NCBIfam" id="TIGR00095">
    <property type="entry name" value="16S rRNA (guanine(966)-N(2))-methyltransferase RsmD"/>
    <property type="match status" value="1"/>
</dbReference>
<gene>
    <name evidence="4" type="ORF">B1991_14830</name>
</gene>
<dbReference type="AlphaFoldDB" id="A0A4S3KCX7"/>
<dbReference type="InterPro" id="IPR004398">
    <property type="entry name" value="RNA_MeTrfase_RsmD"/>
</dbReference>
<comment type="caution">
    <text evidence="4">The sequence shown here is derived from an EMBL/GenBank/DDBJ whole genome shotgun (WGS) entry which is preliminary data.</text>
</comment>
<dbReference type="PIRSF" id="PIRSF004553">
    <property type="entry name" value="CHP00095"/>
    <property type="match status" value="1"/>
</dbReference>
<evidence type="ECO:0000256" key="2">
    <source>
        <dbReference type="ARBA" id="ARBA00022679"/>
    </source>
</evidence>
<comment type="similarity">
    <text evidence="3">Belongs to the methyltransferase superfamily. RsmD family.</text>
</comment>
<name>A0A4S3KCX7_9GAMM</name>